<reference evidence="2" key="1">
    <citation type="submission" date="2023-10" db="EMBL/GenBank/DDBJ databases">
        <title>Genome assembly of Pristionchus species.</title>
        <authorList>
            <person name="Yoshida K."/>
            <person name="Sommer R.J."/>
        </authorList>
    </citation>
    <scope>NUCLEOTIDE SEQUENCE</scope>
    <source>
        <strain evidence="2">RS5133</strain>
    </source>
</reference>
<keyword evidence="1" id="KW-0472">Membrane</keyword>
<organism evidence="2 3">
    <name type="scientific">Pristionchus fissidentatus</name>
    <dbReference type="NCBI Taxonomy" id="1538716"/>
    <lineage>
        <taxon>Eukaryota</taxon>
        <taxon>Metazoa</taxon>
        <taxon>Ecdysozoa</taxon>
        <taxon>Nematoda</taxon>
        <taxon>Chromadorea</taxon>
        <taxon>Rhabditida</taxon>
        <taxon>Rhabditina</taxon>
        <taxon>Diplogasteromorpha</taxon>
        <taxon>Diplogasteroidea</taxon>
        <taxon>Neodiplogasteridae</taxon>
        <taxon>Pristionchus</taxon>
    </lineage>
</organism>
<keyword evidence="3" id="KW-1185">Reference proteome</keyword>
<feature type="transmembrane region" description="Helical" evidence="1">
    <location>
        <begin position="84"/>
        <end position="104"/>
    </location>
</feature>
<dbReference type="EMBL" id="BTSY01000002">
    <property type="protein sequence ID" value="GMT13002.1"/>
    <property type="molecule type" value="Genomic_DNA"/>
</dbReference>
<evidence type="ECO:0000313" key="2">
    <source>
        <dbReference type="EMBL" id="GMT13002.1"/>
    </source>
</evidence>
<evidence type="ECO:0008006" key="4">
    <source>
        <dbReference type="Google" id="ProtNLM"/>
    </source>
</evidence>
<sequence length="127" mass="15019">YFLLWTNLCFMVAKLPRSEFLPATRSIGAIMFHCFLPCMVIVEVFLIYNVKVSYYLYKFLSNEGNVRRTVVNNENNRKYSKDDIYFYIMIISSVTFVIIGQAMWGMVDQSRFYDETTTSRIHCQTVQ</sequence>
<accession>A0AAV5V3X4</accession>
<keyword evidence="1" id="KW-1133">Transmembrane helix</keyword>
<feature type="transmembrane region" description="Helical" evidence="1">
    <location>
        <begin position="27"/>
        <end position="48"/>
    </location>
</feature>
<feature type="non-terminal residue" evidence="2">
    <location>
        <position position="1"/>
    </location>
</feature>
<keyword evidence="1" id="KW-0812">Transmembrane</keyword>
<comment type="caution">
    <text evidence="2">The sequence shown here is derived from an EMBL/GenBank/DDBJ whole genome shotgun (WGS) entry which is preliminary data.</text>
</comment>
<dbReference type="Proteomes" id="UP001432322">
    <property type="component" value="Unassembled WGS sequence"/>
</dbReference>
<gene>
    <name evidence="2" type="ORF">PFISCL1PPCAC_4299</name>
</gene>
<proteinExistence type="predicted"/>
<evidence type="ECO:0000313" key="3">
    <source>
        <dbReference type="Proteomes" id="UP001432322"/>
    </source>
</evidence>
<name>A0AAV5V3X4_9BILA</name>
<dbReference type="AlphaFoldDB" id="A0AAV5V3X4"/>
<evidence type="ECO:0000256" key="1">
    <source>
        <dbReference type="SAM" id="Phobius"/>
    </source>
</evidence>
<protein>
    <recommendedName>
        <fullName evidence="4">G protein-coupled receptor</fullName>
    </recommendedName>
</protein>